<name>A0A1G2BZQ4_9BACT</name>
<dbReference type="AlphaFoldDB" id="A0A1G2BZQ4"/>
<proteinExistence type="predicted"/>
<accession>A0A1G2BZQ4</accession>
<reference evidence="1 2" key="1">
    <citation type="journal article" date="2016" name="Nat. Commun.">
        <title>Thousands of microbial genomes shed light on interconnected biogeochemical processes in an aquifer system.</title>
        <authorList>
            <person name="Anantharaman K."/>
            <person name="Brown C.T."/>
            <person name="Hug L.A."/>
            <person name="Sharon I."/>
            <person name="Castelle C.J."/>
            <person name="Probst A.J."/>
            <person name="Thomas B.C."/>
            <person name="Singh A."/>
            <person name="Wilkins M.J."/>
            <person name="Karaoz U."/>
            <person name="Brodie E.L."/>
            <person name="Williams K.H."/>
            <person name="Hubbard S.S."/>
            <person name="Banfield J.F."/>
        </authorList>
    </citation>
    <scope>NUCLEOTIDE SEQUENCE [LARGE SCALE GENOMIC DNA]</scope>
</reference>
<gene>
    <name evidence="1" type="ORF">A2406_02285</name>
</gene>
<comment type="caution">
    <text evidence="1">The sequence shown here is derived from an EMBL/GenBank/DDBJ whole genome shotgun (WGS) entry which is preliminary data.</text>
</comment>
<protein>
    <submittedName>
        <fullName evidence="1">Uncharacterized protein</fullName>
    </submittedName>
</protein>
<dbReference type="EMBL" id="MHKQ01000005">
    <property type="protein sequence ID" value="OGY94632.1"/>
    <property type="molecule type" value="Genomic_DNA"/>
</dbReference>
<dbReference type="Proteomes" id="UP000177626">
    <property type="component" value="Unassembled WGS sequence"/>
</dbReference>
<sequence length="61" mass="7145">MPPIKSKATQDKIAEIQQIRDLALLKLGKLKDDKNKIISQIIQRVDEEKISQKLQELKDRY</sequence>
<organism evidence="1 2">
    <name type="scientific">Candidatus Komeilibacteria bacterium RIFOXYC1_FULL_37_11</name>
    <dbReference type="NCBI Taxonomy" id="1798555"/>
    <lineage>
        <taxon>Bacteria</taxon>
        <taxon>Candidatus Komeiliibacteriota</taxon>
    </lineage>
</organism>
<evidence type="ECO:0000313" key="2">
    <source>
        <dbReference type="Proteomes" id="UP000177626"/>
    </source>
</evidence>
<evidence type="ECO:0000313" key="1">
    <source>
        <dbReference type="EMBL" id="OGY94632.1"/>
    </source>
</evidence>